<evidence type="ECO:0000256" key="1">
    <source>
        <dbReference type="SAM" id="MobiDB-lite"/>
    </source>
</evidence>
<proteinExistence type="predicted"/>
<reference evidence="2" key="1">
    <citation type="submission" date="2019-02" db="EMBL/GenBank/DDBJ databases">
        <authorList>
            <person name="Gruber-Vodicka R. H."/>
            <person name="Seah K. B. B."/>
        </authorList>
    </citation>
    <scope>NUCLEOTIDE SEQUENCE</scope>
    <source>
        <strain evidence="2">BECK_BZ126</strain>
    </source>
</reference>
<feature type="region of interest" description="Disordered" evidence="1">
    <location>
        <begin position="96"/>
        <end position="144"/>
    </location>
</feature>
<organism evidence="2">
    <name type="scientific">Candidatus Kentrum sp. TC</name>
    <dbReference type="NCBI Taxonomy" id="2126339"/>
    <lineage>
        <taxon>Bacteria</taxon>
        <taxon>Pseudomonadati</taxon>
        <taxon>Pseudomonadota</taxon>
        <taxon>Gammaproteobacteria</taxon>
        <taxon>Candidatus Kentrum</taxon>
    </lineage>
</organism>
<gene>
    <name evidence="2" type="ORF">BECKTC1821F_GA0114240_100143</name>
</gene>
<feature type="compositionally biased region" description="Basic and acidic residues" evidence="1">
    <location>
        <begin position="133"/>
        <end position="144"/>
    </location>
</feature>
<name>A0A450ZC06_9GAMM</name>
<dbReference type="AlphaFoldDB" id="A0A450ZC06"/>
<feature type="compositionally biased region" description="Polar residues" evidence="1">
    <location>
        <begin position="98"/>
        <end position="109"/>
    </location>
</feature>
<sequence>MPFPINLTVQERRRTFKAGPDSVSFIQNALAATEDQPDILPASFSIPEFKNDANFFAALTDIGMIATSVASQIDDTRLAVGNEAMREAAPSLQLRENGCQNHARSQTGGRSVGRTLQEGGDTQKTGRTRANSRFRDRMRADKDI</sequence>
<dbReference type="EMBL" id="CAADFW010000001">
    <property type="protein sequence ID" value="VFK51317.1"/>
    <property type="molecule type" value="Genomic_DNA"/>
</dbReference>
<evidence type="ECO:0000313" key="2">
    <source>
        <dbReference type="EMBL" id="VFK51317.1"/>
    </source>
</evidence>
<protein>
    <submittedName>
        <fullName evidence="2">Uncharacterized protein</fullName>
    </submittedName>
</protein>
<accession>A0A450ZC06</accession>